<evidence type="ECO:0000256" key="2">
    <source>
        <dbReference type="ARBA" id="ARBA00022737"/>
    </source>
</evidence>
<accession>A0A7S3ZY67</accession>
<evidence type="ECO:0000313" key="8">
    <source>
        <dbReference type="Proteomes" id="UP000789595"/>
    </source>
</evidence>
<dbReference type="SMART" id="SM00054">
    <property type="entry name" value="EFh"/>
    <property type="match status" value="2"/>
</dbReference>
<evidence type="ECO:0000256" key="4">
    <source>
        <dbReference type="SAM" id="MobiDB-lite"/>
    </source>
</evidence>
<dbReference type="EMBL" id="CAKKNE010000005">
    <property type="protein sequence ID" value="CAH0376043.1"/>
    <property type="molecule type" value="Genomic_DNA"/>
</dbReference>
<feature type="region of interest" description="Disordered" evidence="4">
    <location>
        <begin position="465"/>
        <end position="602"/>
    </location>
</feature>
<keyword evidence="2" id="KW-0677">Repeat</keyword>
<dbReference type="EMBL" id="HBIW01015411">
    <property type="protein sequence ID" value="CAE0697862.1"/>
    <property type="molecule type" value="Transcribed_RNA"/>
</dbReference>
<feature type="domain" description="EF-hand" evidence="5">
    <location>
        <begin position="30"/>
        <end position="65"/>
    </location>
</feature>
<dbReference type="InterPro" id="IPR018247">
    <property type="entry name" value="EF_Hand_1_Ca_BS"/>
</dbReference>
<dbReference type="GO" id="GO:0005509">
    <property type="term" value="F:calcium ion binding"/>
    <property type="evidence" value="ECO:0007669"/>
    <property type="project" value="InterPro"/>
</dbReference>
<dbReference type="Pfam" id="PF13499">
    <property type="entry name" value="EF-hand_7"/>
    <property type="match status" value="1"/>
</dbReference>
<feature type="compositionally biased region" description="Basic residues" evidence="4">
    <location>
        <begin position="356"/>
        <end position="369"/>
    </location>
</feature>
<dbReference type="PROSITE" id="PS00018">
    <property type="entry name" value="EF_HAND_1"/>
    <property type="match status" value="2"/>
</dbReference>
<keyword evidence="1" id="KW-0479">Metal-binding</keyword>
<keyword evidence="8" id="KW-1185">Reference proteome</keyword>
<dbReference type="SUPFAM" id="SSF47473">
    <property type="entry name" value="EF-hand"/>
    <property type="match status" value="1"/>
</dbReference>
<feature type="compositionally biased region" description="Basic residues" evidence="4">
    <location>
        <begin position="401"/>
        <end position="416"/>
    </location>
</feature>
<dbReference type="Gene3D" id="1.10.238.10">
    <property type="entry name" value="EF-hand"/>
    <property type="match status" value="1"/>
</dbReference>
<organism evidence="6">
    <name type="scientific">Pelagomonas calceolata</name>
    <dbReference type="NCBI Taxonomy" id="35677"/>
    <lineage>
        <taxon>Eukaryota</taxon>
        <taxon>Sar</taxon>
        <taxon>Stramenopiles</taxon>
        <taxon>Ochrophyta</taxon>
        <taxon>Pelagophyceae</taxon>
        <taxon>Pelagomonadales</taxon>
        <taxon>Pelagomonadaceae</taxon>
        <taxon>Pelagomonas</taxon>
    </lineage>
</organism>
<feature type="region of interest" description="Disordered" evidence="4">
    <location>
        <begin position="348"/>
        <end position="433"/>
    </location>
</feature>
<proteinExistence type="predicted"/>
<evidence type="ECO:0000256" key="1">
    <source>
        <dbReference type="ARBA" id="ARBA00022723"/>
    </source>
</evidence>
<name>A0A7S3ZY67_9STRA</name>
<dbReference type="PANTHER" id="PTHR45942">
    <property type="entry name" value="PROTEIN PHOSPATASE 3 REGULATORY SUBUNIT B ALPHA ISOFORM TYPE 1"/>
    <property type="match status" value="1"/>
</dbReference>
<evidence type="ECO:0000313" key="6">
    <source>
        <dbReference type="EMBL" id="CAE0697862.1"/>
    </source>
</evidence>
<dbReference type="InterPro" id="IPR011992">
    <property type="entry name" value="EF-hand-dom_pair"/>
</dbReference>
<dbReference type="OrthoDB" id="193235at2759"/>
<feature type="compositionally biased region" description="Low complexity" evidence="4">
    <location>
        <begin position="554"/>
        <end position="590"/>
    </location>
</feature>
<reference evidence="6" key="1">
    <citation type="submission" date="2021-01" db="EMBL/GenBank/DDBJ databases">
        <authorList>
            <person name="Corre E."/>
            <person name="Pelletier E."/>
            <person name="Niang G."/>
            <person name="Scheremetjew M."/>
            <person name="Finn R."/>
            <person name="Kale V."/>
            <person name="Holt S."/>
            <person name="Cochrane G."/>
            <person name="Meng A."/>
            <person name="Brown T."/>
            <person name="Cohen L."/>
        </authorList>
    </citation>
    <scope>NUCLEOTIDE SEQUENCE</scope>
    <source>
        <strain evidence="6">CCMP1756</strain>
    </source>
</reference>
<evidence type="ECO:0000256" key="3">
    <source>
        <dbReference type="ARBA" id="ARBA00022837"/>
    </source>
</evidence>
<evidence type="ECO:0000313" key="7">
    <source>
        <dbReference type="EMBL" id="CAH0376043.1"/>
    </source>
</evidence>
<dbReference type="Proteomes" id="UP000789595">
    <property type="component" value="Unassembled WGS sequence"/>
</dbReference>
<dbReference type="AlphaFoldDB" id="A0A7S3ZY67"/>
<evidence type="ECO:0000259" key="5">
    <source>
        <dbReference type="PROSITE" id="PS50222"/>
    </source>
</evidence>
<feature type="compositionally biased region" description="Basic and acidic residues" evidence="4">
    <location>
        <begin position="374"/>
        <end position="383"/>
    </location>
</feature>
<dbReference type="PROSITE" id="PS50222">
    <property type="entry name" value="EF_HAND_2"/>
    <property type="match status" value="1"/>
</dbReference>
<feature type="compositionally biased region" description="Polar residues" evidence="4">
    <location>
        <begin position="508"/>
        <end position="520"/>
    </location>
</feature>
<sequence length="602" mass="68400">MGWLFGETVKKDANYHGCRYVWGKLHQKESDLVKLKKVFDAADRSGDGEVDIHEFLMYLDVERTKLIEHIFRQFDTDGGDSLSFKEFALALWTFASLDINGIGRFTYEIYKNDQRDGIDGSGITDFIEGVFGKGNVAGRERARNELERIRREEGGVIDRYEWEEFVEENAKSSLGPLIRMHRVLCGKTLGLKFWEKARKGREEHYGELPWPAISKNIRAGDLREDDREISKHEHSFKDCVSAAFKHAEHKNSLLQKDYDRALEHCQKNLSRKAGDRGDEHPCYVDVQVAKEAIEKLEDLKRSEHRMDNRLSREEWTDCFMEVRRGVGLRHRRDDGPTQVWKEKEMRRQLLLDPKPPKRKKQPLRLKKGQVQHVVKKDEWEPPPRAHCPPTRPQSASAMRRENKHQKLVWKMHRRDKRQKESRQSYADWAPSMHLPEAPEARQADRPKVEMGNFFDLGNDKATAAAKKAKKVEDEKKAPKKKAKVTSFGPGGGTKMKTTVKLSKARFSGNASVGSTQTRASRISVPSLKGAGGDLNLRWDMSVATGSFGGGRSVGGRSVASRTHRSSASVTSRGSSSSRRPKSASASLSSSRSRRSRVALAPA</sequence>
<protein>
    <recommendedName>
        <fullName evidence="5">EF-hand domain-containing protein</fullName>
    </recommendedName>
</protein>
<dbReference type="InterPro" id="IPR002048">
    <property type="entry name" value="EF_hand_dom"/>
</dbReference>
<reference evidence="7" key="2">
    <citation type="submission" date="2021-11" db="EMBL/GenBank/DDBJ databases">
        <authorList>
            <consortium name="Genoscope - CEA"/>
            <person name="William W."/>
        </authorList>
    </citation>
    <scope>NUCLEOTIDE SEQUENCE</scope>
</reference>
<keyword evidence="3" id="KW-0106">Calcium</keyword>
<gene>
    <name evidence="6" type="ORF">PCAL00307_LOCUS13298</name>
    <name evidence="7" type="ORF">PECAL_5P05970</name>
</gene>